<protein>
    <submittedName>
        <fullName evidence="2">Uncharacterized protein</fullName>
    </submittedName>
</protein>
<sequence length="129" mass="12514">MSVSRSLAARVAALAVIALAGAGAAYAASSQPSGTSGTYAPAVGFNHAVGATHAVGYFTPVAGDCALTLVVAEVLDDESAVAPTPTRLEVTLPAGRNAAVKASDGNVLTFTCAADGKSLAVDRGIAGAI</sequence>
<evidence type="ECO:0000313" key="3">
    <source>
        <dbReference type="Proteomes" id="UP000631694"/>
    </source>
</evidence>
<keyword evidence="1" id="KW-0732">Signal</keyword>
<feature type="signal peptide" evidence="1">
    <location>
        <begin position="1"/>
        <end position="27"/>
    </location>
</feature>
<reference evidence="2" key="1">
    <citation type="submission" date="2020-12" db="EMBL/GenBank/DDBJ databases">
        <title>Methylobrevis albus sp. nov., isolated from fresh water lack sediment.</title>
        <authorList>
            <person name="Zou Q."/>
        </authorList>
    </citation>
    <scope>NUCLEOTIDE SEQUENCE</scope>
    <source>
        <strain evidence="2">L22</strain>
    </source>
</reference>
<comment type="caution">
    <text evidence="2">The sequence shown here is derived from an EMBL/GenBank/DDBJ whole genome shotgun (WGS) entry which is preliminary data.</text>
</comment>
<proteinExistence type="predicted"/>
<accession>A0A931MZQ1</accession>
<evidence type="ECO:0000313" key="2">
    <source>
        <dbReference type="EMBL" id="MBH0239245.1"/>
    </source>
</evidence>
<gene>
    <name evidence="2" type="ORF">I5731_15580</name>
</gene>
<dbReference type="EMBL" id="JADZLT010000053">
    <property type="protein sequence ID" value="MBH0239245.1"/>
    <property type="molecule type" value="Genomic_DNA"/>
</dbReference>
<dbReference type="RefSeq" id="WP_197312327.1">
    <property type="nucleotide sequence ID" value="NZ_JADZLT010000053.1"/>
</dbReference>
<keyword evidence="3" id="KW-1185">Reference proteome</keyword>
<organism evidence="2 3">
    <name type="scientific">Methylobrevis albus</name>
    <dbReference type="NCBI Taxonomy" id="2793297"/>
    <lineage>
        <taxon>Bacteria</taxon>
        <taxon>Pseudomonadati</taxon>
        <taxon>Pseudomonadota</taxon>
        <taxon>Alphaproteobacteria</taxon>
        <taxon>Hyphomicrobiales</taxon>
        <taxon>Pleomorphomonadaceae</taxon>
        <taxon>Methylobrevis</taxon>
    </lineage>
</organism>
<dbReference type="AlphaFoldDB" id="A0A931MZQ1"/>
<evidence type="ECO:0000256" key="1">
    <source>
        <dbReference type="SAM" id="SignalP"/>
    </source>
</evidence>
<dbReference type="Proteomes" id="UP000631694">
    <property type="component" value="Unassembled WGS sequence"/>
</dbReference>
<feature type="chain" id="PRO_5036812629" evidence="1">
    <location>
        <begin position="28"/>
        <end position="129"/>
    </location>
</feature>
<name>A0A931MZQ1_9HYPH</name>